<dbReference type="NCBIfam" id="TIGR00651">
    <property type="entry name" value="pta"/>
    <property type="match status" value="1"/>
</dbReference>
<evidence type="ECO:0000256" key="11">
    <source>
        <dbReference type="ARBA" id="ARBA00031108"/>
    </source>
</evidence>
<dbReference type="SUPFAM" id="SSF75138">
    <property type="entry name" value="HprK N-terminal domain-like"/>
    <property type="match status" value="1"/>
</dbReference>
<dbReference type="NCBIfam" id="NF007233">
    <property type="entry name" value="PRK09653.1"/>
    <property type="match status" value="1"/>
</dbReference>
<evidence type="ECO:0000256" key="5">
    <source>
        <dbReference type="ARBA" id="ARBA00009786"/>
    </source>
</evidence>
<protein>
    <recommendedName>
        <fullName evidence="7 13">Phosphate acetyltransferase</fullName>
        <ecNumber evidence="6 13">2.3.1.8</ecNumber>
    </recommendedName>
    <alternativeName>
        <fullName evidence="11 13">Phosphotransacetylase</fullName>
    </alternativeName>
</protein>
<evidence type="ECO:0000256" key="10">
    <source>
        <dbReference type="ARBA" id="ARBA00023315"/>
    </source>
</evidence>
<feature type="domain" description="DRTGG" evidence="15">
    <location>
        <begin position="213"/>
        <end position="328"/>
    </location>
</feature>
<dbReference type="NCBIfam" id="NF004167">
    <property type="entry name" value="PRK05632.1"/>
    <property type="match status" value="1"/>
</dbReference>
<dbReference type="CDD" id="cd03109">
    <property type="entry name" value="DTBS"/>
    <property type="match status" value="1"/>
</dbReference>
<proteinExistence type="inferred from homology"/>
<dbReference type="PIRSF" id="PIRSF006107">
    <property type="entry name" value="PhpActrans_proteobac"/>
    <property type="match status" value="1"/>
</dbReference>
<dbReference type="InterPro" id="IPR016475">
    <property type="entry name" value="P-Actrans_bac"/>
</dbReference>
<evidence type="ECO:0000256" key="7">
    <source>
        <dbReference type="ARBA" id="ARBA00021528"/>
    </source>
</evidence>
<dbReference type="Pfam" id="PF13500">
    <property type="entry name" value="AAA_26"/>
    <property type="match status" value="1"/>
</dbReference>
<dbReference type="Gene3D" id="3.40.50.10950">
    <property type="match status" value="1"/>
</dbReference>
<evidence type="ECO:0000256" key="3">
    <source>
        <dbReference type="ARBA" id="ARBA00004989"/>
    </source>
</evidence>
<dbReference type="InterPro" id="IPR028979">
    <property type="entry name" value="Ser_kin/Pase_Hpr-like_N_sf"/>
</dbReference>
<evidence type="ECO:0000256" key="12">
    <source>
        <dbReference type="ARBA" id="ARBA00049955"/>
    </source>
</evidence>
<dbReference type="InterPro" id="IPR010766">
    <property type="entry name" value="DRTGG"/>
</dbReference>
<organism evidence="16 17">
    <name type="scientific">Planktothrix serta PCC 8927</name>
    <dbReference type="NCBI Taxonomy" id="671068"/>
    <lineage>
        <taxon>Bacteria</taxon>
        <taxon>Bacillati</taxon>
        <taxon>Cyanobacteriota</taxon>
        <taxon>Cyanophyceae</taxon>
        <taxon>Oscillatoriophycideae</taxon>
        <taxon>Oscillatoriales</taxon>
        <taxon>Microcoleaceae</taxon>
        <taxon>Planktothrix</taxon>
    </lineage>
</organism>
<dbReference type="GO" id="GO:0006085">
    <property type="term" value="P:acetyl-CoA biosynthetic process"/>
    <property type="evidence" value="ECO:0007669"/>
    <property type="project" value="UniProtKB-UniPathway"/>
</dbReference>
<gene>
    <name evidence="16" type="primary">pta</name>
    <name evidence="16" type="ORF">PL8927_480032</name>
</gene>
<evidence type="ECO:0000256" key="2">
    <source>
        <dbReference type="ARBA" id="ARBA00004496"/>
    </source>
</evidence>
<dbReference type="InterPro" id="IPR042112">
    <property type="entry name" value="P_AcTrfase_dom2"/>
</dbReference>
<dbReference type="InterPro" id="IPR042113">
    <property type="entry name" value="P_AcTrfase_dom1"/>
</dbReference>
<evidence type="ECO:0000256" key="13">
    <source>
        <dbReference type="PIRNR" id="PIRNR006107"/>
    </source>
</evidence>
<dbReference type="InterPro" id="IPR002505">
    <property type="entry name" value="PTA_PTB"/>
</dbReference>
<comment type="domain">
    <text evidence="13">The N-terminal region seems to be important for proper quaternary structure. The C-terminal region contains the substrate-binding site.</text>
</comment>
<keyword evidence="10 13" id="KW-0012">Acyltransferase</keyword>
<dbReference type="GO" id="GO:0008959">
    <property type="term" value="F:phosphate acetyltransferase activity"/>
    <property type="evidence" value="ECO:0007669"/>
    <property type="project" value="UniProtKB-EC"/>
</dbReference>
<evidence type="ECO:0000313" key="17">
    <source>
        <dbReference type="Proteomes" id="UP000184550"/>
    </source>
</evidence>
<dbReference type="GO" id="GO:0005737">
    <property type="term" value="C:cytoplasm"/>
    <property type="evidence" value="ECO:0007669"/>
    <property type="project" value="UniProtKB-SubCell"/>
</dbReference>
<dbReference type="PANTHER" id="PTHR43356:SF3">
    <property type="entry name" value="PHOSPHATE ACETYLTRANSFERASE"/>
    <property type="match status" value="1"/>
</dbReference>
<comment type="similarity">
    <text evidence="4 13">In the C-terminal section; belongs to the phosphate acetyltransferase and butyryltransferase family.</text>
</comment>
<dbReference type="SUPFAM" id="SSF52540">
    <property type="entry name" value="P-loop containing nucleoside triphosphate hydrolases"/>
    <property type="match status" value="1"/>
</dbReference>
<comment type="function">
    <text evidence="12 13">Involved in acetate metabolism.</text>
</comment>
<dbReference type="InterPro" id="IPR050500">
    <property type="entry name" value="Phos_Acetyltrans/Butyryltrans"/>
</dbReference>
<comment type="caution">
    <text evidence="16">The sequence shown here is derived from an EMBL/GenBank/DDBJ whole genome shotgun (WGS) entry which is preliminary data.</text>
</comment>
<evidence type="ECO:0000256" key="6">
    <source>
        <dbReference type="ARBA" id="ARBA00012707"/>
    </source>
</evidence>
<dbReference type="Gene3D" id="3.40.50.300">
    <property type="entry name" value="P-loop containing nucleotide triphosphate hydrolases"/>
    <property type="match status" value="1"/>
</dbReference>
<evidence type="ECO:0000313" key="16">
    <source>
        <dbReference type="EMBL" id="VXD15453.1"/>
    </source>
</evidence>
<dbReference type="UniPathway" id="UPA00340">
    <property type="reaction ID" value="UER00459"/>
</dbReference>
<dbReference type="RefSeq" id="WP_083619671.1">
    <property type="nucleotide sequence ID" value="NZ_LR734861.1"/>
</dbReference>
<evidence type="ECO:0000259" key="15">
    <source>
        <dbReference type="Pfam" id="PF07085"/>
    </source>
</evidence>
<evidence type="ECO:0000256" key="8">
    <source>
        <dbReference type="ARBA" id="ARBA00022490"/>
    </source>
</evidence>
<evidence type="ECO:0000256" key="1">
    <source>
        <dbReference type="ARBA" id="ARBA00000705"/>
    </source>
</evidence>
<feature type="domain" description="Phosphate acetyl/butaryl transferase" evidence="14">
    <location>
        <begin position="372"/>
        <end position="689"/>
    </location>
</feature>
<dbReference type="Pfam" id="PF07085">
    <property type="entry name" value="DRTGG"/>
    <property type="match status" value="1"/>
</dbReference>
<dbReference type="AlphaFoldDB" id="A0A7Z9BJY9"/>
<dbReference type="Proteomes" id="UP000184550">
    <property type="component" value="Unassembled WGS sequence"/>
</dbReference>
<reference evidence="16" key="1">
    <citation type="submission" date="2019-10" db="EMBL/GenBank/DDBJ databases">
        <authorList>
            <consortium name="Genoscope - CEA"/>
            <person name="William W."/>
        </authorList>
    </citation>
    <scope>NUCLEOTIDE SEQUENCE [LARGE SCALE GENOMIC DNA]</scope>
    <source>
        <strain evidence="16">BBR_PRJEB10992</strain>
    </source>
</reference>
<dbReference type="InterPro" id="IPR004614">
    <property type="entry name" value="P_AcTrfase"/>
</dbReference>
<comment type="pathway">
    <text evidence="3 13">Metabolic intermediate biosynthesis; acetyl-CoA biosynthesis; acetyl-CoA from acetate: step 2/2.</text>
</comment>
<dbReference type="InterPro" id="IPR027417">
    <property type="entry name" value="P-loop_NTPase"/>
</dbReference>
<keyword evidence="17" id="KW-1185">Reference proteome</keyword>
<dbReference type="EMBL" id="CZCU02000122">
    <property type="protein sequence ID" value="VXD15453.1"/>
    <property type="molecule type" value="Genomic_DNA"/>
</dbReference>
<comment type="similarity">
    <text evidence="5 13">In the N-terminal section; belongs to the CobB/CobQ family.</text>
</comment>
<sequence length="699" mass="77599">MISNLYITGLEFNSGKSLILLGIMELLSKRVRRLGFFRPMIKAGIQPDNDIELVRSRYHLDFPYEDYYGVTHEEARTLVADGQYEEILKRIIEKYKALEEKCDFMVCEGTDFTDIISAFEFNFNAEIANQLSAPILLVANAQGKTLKEVVGIVKSEREAFIEKDCSIIATMVNRIPPEQFQSVFDQLEHIWSYDDPVFVLPEIEALGKPTVGEIVAVLEGRFVHGDPEQLKQEVLTSKVAAMHVPNFLFHIREGSLIITPGDRADIILACLASAFSENYPNIAGIILTGGLELSPSLHKLIKGFKKWTVPIFAVETDTYSTATKINQVHSKITPDNERKIASALGVFENHIDTSQIEKRISLSRSSRITPIMFEYELVARAKKQRQHIVLPEGTEERILKASEILLRRGVVDITLLGNPEEIREKSTSLGLKLEGVNIVNPLTSPWYEDYAQTYYELRKHKKITEDCARDVLHDLSYFGTMMVYKEMADGMVSGAVHTTGHTIRPALEFIKTQPGCSIVSSVFFMCLEDRVLVYGDCAVNPNPNPQQLADIAISSALTAKQFGVEPLVAMLSYSTGESGQGEDVDKVREATLIARKLRPDLKIEGPIQYDAAVDEDVAKTKLPGSEVAGHATVFIFPDLNTGNNTYKAVQRSADAVAIGPVLQGLNKPVNDLSRGCTVTDIVNTVAITAIQAQSINSLN</sequence>
<dbReference type="EC" id="2.3.1.8" evidence="6 13"/>
<dbReference type="PANTHER" id="PTHR43356">
    <property type="entry name" value="PHOSPHATE ACETYLTRANSFERASE"/>
    <property type="match status" value="1"/>
</dbReference>
<dbReference type="Pfam" id="PF01515">
    <property type="entry name" value="PTA_PTB"/>
    <property type="match status" value="1"/>
</dbReference>
<dbReference type="FunFam" id="3.40.50.10750:FF:000001">
    <property type="entry name" value="Phosphate acetyltransferase"/>
    <property type="match status" value="1"/>
</dbReference>
<dbReference type="Gene3D" id="3.40.50.10750">
    <property type="entry name" value="Isocitrate/Isopropylmalate dehydrogenase-like"/>
    <property type="match status" value="1"/>
</dbReference>
<comment type="subcellular location">
    <subcellularLocation>
        <location evidence="2 13">Cytoplasm</location>
    </subcellularLocation>
</comment>
<comment type="catalytic activity">
    <reaction evidence="1 13">
        <text>acetyl-CoA + phosphate = acetyl phosphate + CoA</text>
        <dbReference type="Rhea" id="RHEA:19521"/>
        <dbReference type="ChEBI" id="CHEBI:22191"/>
        <dbReference type="ChEBI" id="CHEBI:43474"/>
        <dbReference type="ChEBI" id="CHEBI:57287"/>
        <dbReference type="ChEBI" id="CHEBI:57288"/>
        <dbReference type="EC" id="2.3.1.8"/>
    </reaction>
</comment>
<keyword evidence="8 13" id="KW-0963">Cytoplasm</keyword>
<evidence type="ECO:0000259" key="14">
    <source>
        <dbReference type="Pfam" id="PF01515"/>
    </source>
</evidence>
<keyword evidence="9 13" id="KW-0808">Transferase</keyword>
<accession>A0A7Z9BJY9</accession>
<dbReference type="Gene3D" id="3.40.1390.20">
    <property type="entry name" value="HprK N-terminal domain-like"/>
    <property type="match status" value="1"/>
</dbReference>
<name>A0A7Z9BJY9_9CYAN</name>
<dbReference type="OrthoDB" id="9805787at2"/>
<evidence type="ECO:0000256" key="9">
    <source>
        <dbReference type="ARBA" id="ARBA00022679"/>
    </source>
</evidence>
<dbReference type="SUPFAM" id="SSF53659">
    <property type="entry name" value="Isocitrate/Isopropylmalate dehydrogenase-like"/>
    <property type="match status" value="1"/>
</dbReference>
<evidence type="ECO:0000256" key="4">
    <source>
        <dbReference type="ARBA" id="ARBA00008756"/>
    </source>
</evidence>